<dbReference type="KEGG" id="vrg:OKW85_03760"/>
<evidence type="ECO:0000256" key="1">
    <source>
        <dbReference type="SAM" id="Phobius"/>
    </source>
</evidence>
<dbReference type="Proteomes" id="UP001164244">
    <property type="component" value="Chromosome"/>
</dbReference>
<protein>
    <submittedName>
        <fullName evidence="2">Uncharacterized protein</fullName>
    </submittedName>
</protein>
<feature type="transmembrane region" description="Helical" evidence="1">
    <location>
        <begin position="60"/>
        <end position="78"/>
    </location>
</feature>
<sequence length="133" mass="15729">MFGFIEREQILLKQNIYDLLHNTRIGRKGFAFILIGLFFTYLVSNAIINNISVEYIFMYYVRYVFKIVGLGLTLELSRRRLHDNGCSGKLLWIWGTIASIIYTYYVYNIYSTEGLFLSFFEQIFLIETLIIFA</sequence>
<organism evidence="2 3">
    <name type="scientific">Veillonella rogosae</name>
    <dbReference type="NCBI Taxonomy" id="423477"/>
    <lineage>
        <taxon>Bacteria</taxon>
        <taxon>Bacillati</taxon>
        <taxon>Bacillota</taxon>
        <taxon>Negativicutes</taxon>
        <taxon>Veillonellales</taxon>
        <taxon>Veillonellaceae</taxon>
        <taxon>Veillonella</taxon>
    </lineage>
</organism>
<dbReference type="EMBL" id="CP110418">
    <property type="protein sequence ID" value="UZG51722.1"/>
    <property type="molecule type" value="Genomic_DNA"/>
</dbReference>
<evidence type="ECO:0000313" key="2">
    <source>
        <dbReference type="EMBL" id="UZG51722.1"/>
    </source>
</evidence>
<dbReference type="RefSeq" id="WP_265138857.1">
    <property type="nucleotide sequence ID" value="NZ_CP110418.1"/>
</dbReference>
<keyword evidence="1" id="KW-0472">Membrane</keyword>
<name>A0AA47AIY3_9FIRM</name>
<accession>A0AA47AIY3</accession>
<reference evidence="2" key="1">
    <citation type="submission" date="2022-11" db="EMBL/GenBank/DDBJ databases">
        <title>Complete genome sequence of Veillonella rogosae KCOM 3468 isolated from human Subgingival dental plaque of Chronic peridontitis Lesion.</title>
        <authorList>
            <person name="Park S.-N."/>
            <person name="Lim Y.K."/>
            <person name="Kook J.-K."/>
        </authorList>
    </citation>
    <scope>NUCLEOTIDE SEQUENCE</scope>
    <source>
        <strain evidence="2">KCOM 3468</strain>
    </source>
</reference>
<feature type="transmembrane region" description="Helical" evidence="1">
    <location>
        <begin position="90"/>
        <end position="108"/>
    </location>
</feature>
<keyword evidence="1" id="KW-0812">Transmembrane</keyword>
<keyword evidence="1" id="KW-1133">Transmembrane helix</keyword>
<proteinExistence type="predicted"/>
<feature type="transmembrane region" description="Helical" evidence="1">
    <location>
        <begin position="29"/>
        <end position="48"/>
    </location>
</feature>
<dbReference type="AlphaFoldDB" id="A0AA47AIY3"/>
<evidence type="ECO:0000313" key="3">
    <source>
        <dbReference type="Proteomes" id="UP001164244"/>
    </source>
</evidence>
<gene>
    <name evidence="2" type="ORF">OKW85_03760</name>
</gene>